<gene>
    <name evidence="1" type="ORF">B0H15DRAFT_863163</name>
</gene>
<proteinExistence type="predicted"/>
<dbReference type="EMBL" id="JARJCN010000078">
    <property type="protein sequence ID" value="KAJ7076720.1"/>
    <property type="molecule type" value="Genomic_DNA"/>
</dbReference>
<dbReference type="AlphaFoldDB" id="A0AAD6TSI9"/>
<accession>A0AAD6TSI9</accession>
<protein>
    <submittedName>
        <fullName evidence="1">Uncharacterized protein</fullName>
    </submittedName>
</protein>
<sequence>MSFRRCLPWSSLECLVPLSEALAKALSATPHYVSLHMLQRSPPRRPDDSERALRPASQCCEGLVCDLFRGALGTGSLTLCLNLKPWLRSPVSIPFWSLPSPTSMYATQAARYRRTRCFSYTSRVNEHDNRSVDMLWRHHVLASDRNRASL</sequence>
<dbReference type="Proteomes" id="UP001222325">
    <property type="component" value="Unassembled WGS sequence"/>
</dbReference>
<name>A0AAD6TSI9_9AGAR</name>
<evidence type="ECO:0000313" key="1">
    <source>
        <dbReference type="EMBL" id="KAJ7076720.1"/>
    </source>
</evidence>
<comment type="caution">
    <text evidence="1">The sequence shown here is derived from an EMBL/GenBank/DDBJ whole genome shotgun (WGS) entry which is preliminary data.</text>
</comment>
<organism evidence="1 2">
    <name type="scientific">Mycena belliarum</name>
    <dbReference type="NCBI Taxonomy" id="1033014"/>
    <lineage>
        <taxon>Eukaryota</taxon>
        <taxon>Fungi</taxon>
        <taxon>Dikarya</taxon>
        <taxon>Basidiomycota</taxon>
        <taxon>Agaricomycotina</taxon>
        <taxon>Agaricomycetes</taxon>
        <taxon>Agaricomycetidae</taxon>
        <taxon>Agaricales</taxon>
        <taxon>Marasmiineae</taxon>
        <taxon>Mycenaceae</taxon>
        <taxon>Mycena</taxon>
    </lineage>
</organism>
<reference evidence="1" key="1">
    <citation type="submission" date="2023-03" db="EMBL/GenBank/DDBJ databases">
        <title>Massive genome expansion in bonnet fungi (Mycena s.s.) driven by repeated elements and novel gene families across ecological guilds.</title>
        <authorList>
            <consortium name="Lawrence Berkeley National Laboratory"/>
            <person name="Harder C.B."/>
            <person name="Miyauchi S."/>
            <person name="Viragh M."/>
            <person name="Kuo A."/>
            <person name="Thoen E."/>
            <person name="Andreopoulos B."/>
            <person name="Lu D."/>
            <person name="Skrede I."/>
            <person name="Drula E."/>
            <person name="Henrissat B."/>
            <person name="Morin E."/>
            <person name="Kohler A."/>
            <person name="Barry K."/>
            <person name="LaButti K."/>
            <person name="Morin E."/>
            <person name="Salamov A."/>
            <person name="Lipzen A."/>
            <person name="Mereny Z."/>
            <person name="Hegedus B."/>
            <person name="Baldrian P."/>
            <person name="Stursova M."/>
            <person name="Weitz H."/>
            <person name="Taylor A."/>
            <person name="Grigoriev I.V."/>
            <person name="Nagy L.G."/>
            <person name="Martin F."/>
            <person name="Kauserud H."/>
        </authorList>
    </citation>
    <scope>NUCLEOTIDE SEQUENCE</scope>
    <source>
        <strain evidence="1">CBHHK173m</strain>
    </source>
</reference>
<keyword evidence="2" id="KW-1185">Reference proteome</keyword>
<evidence type="ECO:0000313" key="2">
    <source>
        <dbReference type="Proteomes" id="UP001222325"/>
    </source>
</evidence>